<name>A0A6V8LN13_9BACT</name>
<keyword evidence="6" id="KW-1185">Reference proteome</keyword>
<dbReference type="InterPro" id="IPR050669">
    <property type="entry name" value="Hemerythrin"/>
</dbReference>
<evidence type="ECO:0000313" key="6">
    <source>
        <dbReference type="Proteomes" id="UP000494245"/>
    </source>
</evidence>
<dbReference type="PANTHER" id="PTHR37164">
    <property type="entry name" value="BACTERIOHEMERYTHRIN"/>
    <property type="match status" value="1"/>
</dbReference>
<accession>A0A6V8LN13</accession>
<comment type="similarity">
    <text evidence="1">Belongs to the hemerythrin family.</text>
</comment>
<dbReference type="InterPro" id="IPR012827">
    <property type="entry name" value="Hemerythrin_metal-bd"/>
</dbReference>
<dbReference type="InterPro" id="IPR012312">
    <property type="entry name" value="Hemerythrin-like"/>
</dbReference>
<dbReference type="PANTHER" id="PTHR37164:SF1">
    <property type="entry name" value="BACTERIOHEMERYTHRIN"/>
    <property type="match status" value="1"/>
</dbReference>
<keyword evidence="3" id="KW-0408">Iron</keyword>
<dbReference type="SUPFAM" id="SSF47188">
    <property type="entry name" value="Hemerythrin-like"/>
    <property type="match status" value="1"/>
</dbReference>
<dbReference type="NCBIfam" id="NF033749">
    <property type="entry name" value="bact_hemeryth"/>
    <property type="match status" value="1"/>
</dbReference>
<comment type="caution">
    <text evidence="5">The sequence shown here is derived from an EMBL/GenBank/DDBJ whole genome shotgun (WGS) entry which is preliminary data.</text>
</comment>
<dbReference type="GO" id="GO:0046872">
    <property type="term" value="F:metal ion binding"/>
    <property type="evidence" value="ECO:0007669"/>
    <property type="project" value="UniProtKB-KW"/>
</dbReference>
<feature type="domain" description="Hemerythrin-like" evidence="4">
    <location>
        <begin position="13"/>
        <end position="126"/>
    </location>
</feature>
<evidence type="ECO:0000256" key="3">
    <source>
        <dbReference type="ARBA" id="ARBA00023004"/>
    </source>
</evidence>
<evidence type="ECO:0000256" key="1">
    <source>
        <dbReference type="ARBA" id="ARBA00010587"/>
    </source>
</evidence>
<dbReference type="NCBIfam" id="TIGR02481">
    <property type="entry name" value="hemeryth_dom"/>
    <property type="match status" value="1"/>
</dbReference>
<protein>
    <submittedName>
        <fullName evidence="5">Bacteriohemerythrin</fullName>
    </submittedName>
</protein>
<dbReference type="Pfam" id="PF01814">
    <property type="entry name" value="Hemerythrin"/>
    <property type="match status" value="1"/>
</dbReference>
<dbReference type="RefSeq" id="WP_173081717.1">
    <property type="nucleotide sequence ID" value="NZ_BLTE01000003.1"/>
</dbReference>
<dbReference type="AlphaFoldDB" id="A0A6V8LN13"/>
<reference evidence="5 6" key="2">
    <citation type="submission" date="2020-05" db="EMBL/GenBank/DDBJ databases">
        <title>Draft genome sequence of Desulfovibrio sp. strainFSS-1.</title>
        <authorList>
            <person name="Shimoshige H."/>
            <person name="Kobayashi H."/>
            <person name="Maekawa T."/>
        </authorList>
    </citation>
    <scope>NUCLEOTIDE SEQUENCE [LARGE SCALE GENOMIC DNA]</scope>
    <source>
        <strain evidence="5 6">SIID29052-01</strain>
    </source>
</reference>
<evidence type="ECO:0000256" key="2">
    <source>
        <dbReference type="ARBA" id="ARBA00022723"/>
    </source>
</evidence>
<dbReference type="CDD" id="cd12107">
    <property type="entry name" value="Hemerythrin"/>
    <property type="match status" value="1"/>
</dbReference>
<dbReference type="Proteomes" id="UP000494245">
    <property type="component" value="Unassembled WGS sequence"/>
</dbReference>
<gene>
    <name evidence="5" type="ORF">NNJEOMEG_00883</name>
</gene>
<evidence type="ECO:0000313" key="5">
    <source>
        <dbReference type="EMBL" id="GFK93054.1"/>
    </source>
</evidence>
<sequence>MPVIQWEERMSVGVYLIDEQHRELVGLINAIDHAVDRGAGRDEVSRYIRRFYDYTTTHFKTEESLMDHATYPEYFTQVREHLDCSLKALEFHRRFVEESDFDLKAFLDYIVAWFINHTVGIDQTLADHLLKRGLQDRMR</sequence>
<dbReference type="InterPro" id="IPR035938">
    <property type="entry name" value="Hemerythrin-like_sf"/>
</dbReference>
<dbReference type="Gene3D" id="1.20.120.50">
    <property type="entry name" value="Hemerythrin-like"/>
    <property type="match status" value="1"/>
</dbReference>
<organism evidence="5 6">
    <name type="scientific">Fundidesulfovibrio magnetotacticus</name>
    <dbReference type="NCBI Taxonomy" id="2730080"/>
    <lineage>
        <taxon>Bacteria</taxon>
        <taxon>Pseudomonadati</taxon>
        <taxon>Thermodesulfobacteriota</taxon>
        <taxon>Desulfovibrionia</taxon>
        <taxon>Desulfovibrionales</taxon>
        <taxon>Desulfovibrionaceae</taxon>
        <taxon>Fundidesulfovibrio</taxon>
    </lineage>
</organism>
<proteinExistence type="inferred from homology"/>
<evidence type="ECO:0000259" key="4">
    <source>
        <dbReference type="Pfam" id="PF01814"/>
    </source>
</evidence>
<reference evidence="5 6" key="1">
    <citation type="submission" date="2020-04" db="EMBL/GenBank/DDBJ databases">
        <authorList>
            <consortium name="Desulfovibrio sp. FSS-1 genome sequencing consortium"/>
            <person name="Shimoshige H."/>
            <person name="Kobayashi H."/>
            <person name="Maekawa T."/>
        </authorList>
    </citation>
    <scope>NUCLEOTIDE SEQUENCE [LARGE SCALE GENOMIC DNA]</scope>
    <source>
        <strain evidence="5 6">SIID29052-01</strain>
    </source>
</reference>
<keyword evidence="2" id="KW-0479">Metal-binding</keyword>
<dbReference type="EMBL" id="BLTE01000003">
    <property type="protein sequence ID" value="GFK93054.1"/>
    <property type="molecule type" value="Genomic_DNA"/>
</dbReference>